<keyword evidence="2" id="KW-0547">Nucleotide-binding</keyword>
<organism evidence="9 10">
    <name type="scientific">Schistosoma mattheei</name>
    <dbReference type="NCBI Taxonomy" id="31246"/>
    <lineage>
        <taxon>Eukaryota</taxon>
        <taxon>Metazoa</taxon>
        <taxon>Spiralia</taxon>
        <taxon>Lophotrochozoa</taxon>
        <taxon>Platyhelminthes</taxon>
        <taxon>Trematoda</taxon>
        <taxon>Digenea</taxon>
        <taxon>Strigeidida</taxon>
        <taxon>Schistosomatoidea</taxon>
        <taxon>Schistosomatidae</taxon>
        <taxon>Schistosoma</taxon>
    </lineage>
</organism>
<dbReference type="InterPro" id="IPR006073">
    <property type="entry name" value="GTP-bd"/>
</dbReference>
<dbReference type="FunFam" id="1.10.1580.10:FF:000002">
    <property type="entry name" value="Guanine nucleotide-binding protein-like 3 (nucleolar)-like"/>
    <property type="match status" value="1"/>
</dbReference>
<evidence type="ECO:0000313" key="9">
    <source>
        <dbReference type="Proteomes" id="UP000050791"/>
    </source>
</evidence>
<feature type="domain" description="G" evidence="7">
    <location>
        <begin position="178"/>
        <end position="203"/>
    </location>
</feature>
<keyword evidence="4" id="KW-0342">GTP-binding</keyword>
<dbReference type="PANTHER" id="PTHR11089">
    <property type="entry name" value="GTP-BINDING PROTEIN-RELATED"/>
    <property type="match status" value="1"/>
</dbReference>
<dbReference type="Gene3D" id="3.40.50.300">
    <property type="entry name" value="P-loop containing nucleotide triphosphate hydrolases"/>
    <property type="match status" value="2"/>
</dbReference>
<dbReference type="PANTHER" id="PTHR11089:SF30">
    <property type="entry name" value="GUANINE NUCLEOTIDE-BINDING PROTEIN-LIKE 3 HOMOLOG"/>
    <property type="match status" value="1"/>
</dbReference>
<accession>A0AA85BEW9</accession>
<evidence type="ECO:0000256" key="6">
    <source>
        <dbReference type="SAM" id="Coils"/>
    </source>
</evidence>
<keyword evidence="3 6" id="KW-0175">Coiled coil</keyword>
<dbReference type="WBParaSite" id="SMTH1_52020.1">
    <property type="protein sequence ID" value="SMTH1_52020.1"/>
    <property type="gene ID" value="SMTH1_52020"/>
</dbReference>
<evidence type="ECO:0000256" key="1">
    <source>
        <dbReference type="ARBA" id="ARBA00004123"/>
    </source>
</evidence>
<feature type="coiled-coil region" evidence="6">
    <location>
        <begin position="22"/>
        <end position="90"/>
    </location>
</feature>
<keyword evidence="5" id="KW-0539">Nucleus</keyword>
<dbReference type="InterPro" id="IPR014813">
    <property type="entry name" value="Gnl3_N_dom"/>
</dbReference>
<name>A0AA85BEW9_9TREM</name>
<reference evidence="10" key="1">
    <citation type="submission" date="2023-11" db="UniProtKB">
        <authorList>
            <consortium name="WormBaseParasite"/>
        </authorList>
    </citation>
    <scope>IDENTIFICATION</scope>
</reference>
<feature type="domain" description="Guanine nucleotide-binding protein-like 3 N-terminal" evidence="8">
    <location>
        <begin position="15"/>
        <end position="82"/>
    </location>
</feature>
<comment type="subcellular location">
    <subcellularLocation>
        <location evidence="1">Nucleus</location>
    </subcellularLocation>
</comment>
<dbReference type="InterPro" id="IPR027417">
    <property type="entry name" value="P-loop_NTPase"/>
</dbReference>
<evidence type="ECO:0000259" key="8">
    <source>
        <dbReference type="Pfam" id="PF08701"/>
    </source>
</evidence>
<dbReference type="Pfam" id="PF08701">
    <property type="entry name" value="GN3L_Grn1"/>
    <property type="match status" value="1"/>
</dbReference>
<evidence type="ECO:0000256" key="4">
    <source>
        <dbReference type="ARBA" id="ARBA00023134"/>
    </source>
</evidence>
<protein>
    <recommendedName>
        <fullName evidence="11">CP-type G domain-containing protein</fullName>
    </recommendedName>
</protein>
<dbReference type="GO" id="GO:0005525">
    <property type="term" value="F:GTP binding"/>
    <property type="evidence" value="ECO:0007669"/>
    <property type="project" value="UniProtKB-KW"/>
</dbReference>
<dbReference type="GO" id="GO:0005730">
    <property type="term" value="C:nucleolus"/>
    <property type="evidence" value="ECO:0007669"/>
    <property type="project" value="TreeGrafter"/>
</dbReference>
<dbReference type="Pfam" id="PF01926">
    <property type="entry name" value="MMR_HSR1"/>
    <property type="match status" value="1"/>
</dbReference>
<dbReference type="InterPro" id="IPR050755">
    <property type="entry name" value="TRAFAC_YlqF/YawG_RiboMat"/>
</dbReference>
<evidence type="ECO:0000259" key="7">
    <source>
        <dbReference type="Pfam" id="PF01926"/>
    </source>
</evidence>
<dbReference type="InterPro" id="IPR023179">
    <property type="entry name" value="GTP-bd_ortho_bundle_sf"/>
</dbReference>
<evidence type="ECO:0000256" key="3">
    <source>
        <dbReference type="ARBA" id="ARBA00023054"/>
    </source>
</evidence>
<dbReference type="Proteomes" id="UP000050791">
    <property type="component" value="Unassembled WGS sequence"/>
</dbReference>
<dbReference type="AlphaFoldDB" id="A0AA85BEW9"/>
<dbReference type="SUPFAM" id="SSF52540">
    <property type="entry name" value="P-loop containing nucleoside triphosphate hydrolases"/>
    <property type="match status" value="2"/>
</dbReference>
<sequence length="343" mass="38962">MVRKCLKNKSKRVTCHKRYKIIKKVKEHHRKLRKEAKKNLNRHRKDPGVPNILPFKESFLKDVAEAKMKLEEARLKNIEYSQTFKSLKHEDVSHSTVQHDVKDVINQSDVILEVLDARDPMGTRCPDIEETVLRENKRLVLLINKIGFGTSELLSLLANYSRDPSSSLSNTNTRLSLTVGVVGLPNTGKSALINTIKRQSQSQRVRIDKNLFLLDTPGTLISKSSDASDLVLRNCIKPEMLPDPVPAVEAILRRCSQAQLVSKYKIEEYNNVSEFLVKLAHRLGRMKKGGIPDTTMAARSVINDWIIGKITYYTEPPYTDTVEENLDLSLKDNAMDISEFPTS</sequence>
<evidence type="ECO:0000313" key="10">
    <source>
        <dbReference type="WBParaSite" id="SMTH1_52020.1"/>
    </source>
</evidence>
<proteinExistence type="predicted"/>
<evidence type="ECO:0008006" key="11">
    <source>
        <dbReference type="Google" id="ProtNLM"/>
    </source>
</evidence>
<dbReference type="Gene3D" id="1.10.1580.10">
    <property type="match status" value="1"/>
</dbReference>
<evidence type="ECO:0000256" key="5">
    <source>
        <dbReference type="ARBA" id="ARBA00023242"/>
    </source>
</evidence>
<evidence type="ECO:0000256" key="2">
    <source>
        <dbReference type="ARBA" id="ARBA00022741"/>
    </source>
</evidence>